<dbReference type="PANTHER" id="PTHR37842">
    <property type="match status" value="1"/>
</dbReference>
<organism evidence="3 4">
    <name type="scientific">Rhizoctonia solani</name>
    <dbReference type="NCBI Taxonomy" id="456999"/>
    <lineage>
        <taxon>Eukaryota</taxon>
        <taxon>Fungi</taxon>
        <taxon>Dikarya</taxon>
        <taxon>Basidiomycota</taxon>
        <taxon>Agaricomycotina</taxon>
        <taxon>Agaricomycetes</taxon>
        <taxon>Cantharellales</taxon>
        <taxon>Ceratobasidiaceae</taxon>
        <taxon>Rhizoctonia</taxon>
    </lineage>
</organism>
<dbReference type="PANTHER" id="PTHR37842:SF2">
    <property type="entry name" value="GYLCOSYL HYDROLASE 115 C-TERMINAL DOMAIN-CONTAINING PROTEIN"/>
    <property type="match status" value="1"/>
</dbReference>
<dbReference type="Gene3D" id="3.30.379.10">
    <property type="entry name" value="Chitobiase/beta-hexosaminidase domain 2-like"/>
    <property type="match status" value="1"/>
</dbReference>
<evidence type="ECO:0000256" key="1">
    <source>
        <dbReference type="ARBA" id="ARBA00022801"/>
    </source>
</evidence>
<sequence>MLRPWSWILGFALLRSALAISTGNCVSFDSKSGGFQVASTGSARVLVAPNEWPGVVRASGDFAKDLSTVTGKTLTVANATSSTASQSKTPIIVGTLGHSDLISAVVNSTKLDVSTISGKWESFIAQQVSNPLPGVDKAYVVIGSDKRGTIYGLYELSEQSGVSPWYWWADVPVQKHSNVYFTGTC</sequence>
<evidence type="ECO:0000313" key="3">
    <source>
        <dbReference type="EMBL" id="CAE6434848.1"/>
    </source>
</evidence>
<keyword evidence="1" id="KW-0378">Hydrolase</keyword>
<dbReference type="SUPFAM" id="SSF55545">
    <property type="entry name" value="beta-N-acetylhexosaminidase-like domain"/>
    <property type="match status" value="1"/>
</dbReference>
<evidence type="ECO:0000256" key="2">
    <source>
        <dbReference type="SAM" id="SignalP"/>
    </source>
</evidence>
<name>A0A8H2XTC4_9AGAM</name>
<feature type="signal peptide" evidence="2">
    <location>
        <begin position="1"/>
        <end position="19"/>
    </location>
</feature>
<dbReference type="EMBL" id="CAJMWT010002164">
    <property type="protein sequence ID" value="CAE6434848.1"/>
    <property type="molecule type" value="Genomic_DNA"/>
</dbReference>
<evidence type="ECO:0000313" key="4">
    <source>
        <dbReference type="Proteomes" id="UP000663843"/>
    </source>
</evidence>
<comment type="caution">
    <text evidence="3">The sequence shown here is derived from an EMBL/GenBank/DDBJ whole genome shotgun (WGS) entry which is preliminary data.</text>
</comment>
<feature type="chain" id="PRO_5034534621" evidence="2">
    <location>
        <begin position="20"/>
        <end position="185"/>
    </location>
</feature>
<gene>
    <name evidence="3" type="ORF">RDB_LOCUS68526</name>
</gene>
<protein>
    <submittedName>
        <fullName evidence="3">Uncharacterized protein</fullName>
    </submittedName>
</protein>
<feature type="non-terminal residue" evidence="3">
    <location>
        <position position="1"/>
    </location>
</feature>
<accession>A0A8H2XTC4</accession>
<dbReference type="Proteomes" id="UP000663843">
    <property type="component" value="Unassembled WGS sequence"/>
</dbReference>
<proteinExistence type="predicted"/>
<reference evidence="3" key="1">
    <citation type="submission" date="2021-01" db="EMBL/GenBank/DDBJ databases">
        <authorList>
            <person name="Kaushik A."/>
        </authorList>
    </citation>
    <scope>NUCLEOTIDE SEQUENCE</scope>
    <source>
        <strain evidence="3">AG2-2IIIB</strain>
    </source>
</reference>
<dbReference type="AlphaFoldDB" id="A0A8H2XTC4"/>
<dbReference type="InterPro" id="IPR029018">
    <property type="entry name" value="Hex-like_dom2"/>
</dbReference>
<dbReference type="GO" id="GO:0016787">
    <property type="term" value="F:hydrolase activity"/>
    <property type="evidence" value="ECO:0007669"/>
    <property type="project" value="UniProtKB-KW"/>
</dbReference>
<keyword evidence="2" id="KW-0732">Signal</keyword>